<keyword evidence="2" id="KW-1185">Reference proteome</keyword>
<gene>
    <name evidence="1" type="ORF">CTRU02_202036</name>
</gene>
<sequence>MSGRLLAAGLSPMTRRAPVQAVRHFHRLPAGGLQRADAAVRATRRRMWFPGNAFHNAVIVRNASFARFLPKLVVKFARIPAMFGGLAVGTLAWVQYQANRTFSLRHKNQLLTTSSIELSNNAWDFVTKTGEGLSDAATNIFGGARDIADQTMRGWENTKEQFETPEWLQKVLRIHEEIGTGKGGDEGPGGEPPKQSRAGAAAVVGASAAAYGYDQSSEDDPRDPGEVAKDDQMMVLTKKMIEIRGILQQVGQSSSLTLPSIVVIGSQSSGKSSVLEALVGHEFLPKGTNMVTRRPIELTLVNTPESDAEYGEFPDLGLRRITDFSSIQRTLTELNLAVPDTQCVSDDPIHLTIYSPNVPDLSLIDLPGYIQVVGQGQPLELKQKISELCDKYIQPPNVILAISAADVDLANSTALRASRRVDPRGERTIGVITKMDLVDAPRGAAILGDKQYPLRLGYVGVVSRVPQSSSLFKRSGSIMSVIAKNEKAFFSSHPLEFGEGSGVNVGTINLRKKLMTVLEQTMSASLQSTSDAIRQELEEATYEFKVQYNDRPLSAESYLAESLDGFKHSFKQFTEEFGRPQMHQLLKQELDQKVLDLLAARYWNKPIQDLSPARPEPDNLADLPKADPNSLYWHRQLDASTSSLTKLGVGRLATTVVASSIQSHIDRLIKHSTFSSHPFAREAIMEAASTILNERFYSTSDQVENCIKPYKFEIDIDEREWAQGRDHSAVVLKRELQDCEAALKGIEDTIGGRRKLREVMNFVDRARKGDVVVEGDGRSGAGGFSAALLTRGMDGPGREAVFLRDRADIIKMRLMAVKSKQCANLKNKYYCPEVFLDAAATKLASTAVLFLNVELLSEFYYNFPRELDLRLGRHLSDDQIEKFAKEDPKIKKHLEVIRRKELLELVLEKMESLRQLEGRERERQNGSRPIKDEKQRGRWGLF</sequence>
<dbReference type="Proteomes" id="UP000805649">
    <property type="component" value="Unassembled WGS sequence"/>
</dbReference>
<evidence type="ECO:0000313" key="1">
    <source>
        <dbReference type="EMBL" id="KAL0944149.1"/>
    </source>
</evidence>
<evidence type="ECO:0000313" key="2">
    <source>
        <dbReference type="Proteomes" id="UP000805649"/>
    </source>
</evidence>
<dbReference type="EMBL" id="VUJX02000001">
    <property type="protein sequence ID" value="KAL0944149.1"/>
    <property type="molecule type" value="Genomic_DNA"/>
</dbReference>
<name>A0ACC3ZJ42_COLTU</name>
<protein>
    <submittedName>
        <fullName evidence="1">Dynamin family protein</fullName>
    </submittedName>
</protein>
<proteinExistence type="predicted"/>
<comment type="caution">
    <text evidence="1">The sequence shown here is derived from an EMBL/GenBank/DDBJ whole genome shotgun (WGS) entry which is preliminary data.</text>
</comment>
<reference evidence="1 2" key="1">
    <citation type="journal article" date="2020" name="Phytopathology">
        <title>Genome Sequence Resources of Colletotrichum truncatum, C. plurivorum, C. musicola, and C. sojae: Four Species Pathogenic to Soybean (Glycine max).</title>
        <authorList>
            <person name="Rogerio F."/>
            <person name="Boufleur T.R."/>
            <person name="Ciampi-Guillardi M."/>
            <person name="Sukno S.A."/>
            <person name="Thon M.R."/>
            <person name="Massola Junior N.S."/>
            <person name="Baroncelli R."/>
        </authorList>
    </citation>
    <scope>NUCLEOTIDE SEQUENCE [LARGE SCALE GENOMIC DNA]</scope>
    <source>
        <strain evidence="1 2">CMES1059</strain>
    </source>
</reference>
<organism evidence="1 2">
    <name type="scientific">Colletotrichum truncatum</name>
    <name type="common">Anthracnose fungus</name>
    <name type="synonym">Colletotrichum capsici</name>
    <dbReference type="NCBI Taxonomy" id="5467"/>
    <lineage>
        <taxon>Eukaryota</taxon>
        <taxon>Fungi</taxon>
        <taxon>Dikarya</taxon>
        <taxon>Ascomycota</taxon>
        <taxon>Pezizomycotina</taxon>
        <taxon>Sordariomycetes</taxon>
        <taxon>Hypocreomycetidae</taxon>
        <taxon>Glomerellales</taxon>
        <taxon>Glomerellaceae</taxon>
        <taxon>Colletotrichum</taxon>
        <taxon>Colletotrichum truncatum species complex</taxon>
    </lineage>
</organism>
<accession>A0ACC3ZJ42</accession>